<feature type="region of interest" description="Disordered" evidence="1">
    <location>
        <begin position="1"/>
        <end position="26"/>
    </location>
</feature>
<reference evidence="2" key="1">
    <citation type="journal article" date="2020" name="G3 (Bethesda)">
        <title>High-Quality Assemblies for Three Invasive Social Wasps from the &lt;i&gt;Vespula&lt;/i&gt; Genus.</title>
        <authorList>
            <person name="Harrop T.W.R."/>
            <person name="Guhlin J."/>
            <person name="McLaughlin G.M."/>
            <person name="Permina E."/>
            <person name="Stockwell P."/>
            <person name="Gilligan J."/>
            <person name="Le Lec M.F."/>
            <person name="Gruber M.A.M."/>
            <person name="Quinn O."/>
            <person name="Lovegrove M."/>
            <person name="Duncan E.J."/>
            <person name="Remnant E.J."/>
            <person name="Van Eeckhoven J."/>
            <person name="Graham B."/>
            <person name="Knapp R.A."/>
            <person name="Langford K.W."/>
            <person name="Kronenberg Z."/>
            <person name="Press M.O."/>
            <person name="Eacker S.M."/>
            <person name="Wilson-Rankin E.E."/>
            <person name="Purcell J."/>
            <person name="Lester P.J."/>
            <person name="Dearden P.K."/>
        </authorList>
    </citation>
    <scope>NUCLEOTIDE SEQUENCE</scope>
    <source>
        <strain evidence="2">Volc-1</strain>
    </source>
</reference>
<organism evidence="2 3">
    <name type="scientific">Vespula pensylvanica</name>
    <name type="common">Western yellow jacket</name>
    <name type="synonym">Wasp</name>
    <dbReference type="NCBI Taxonomy" id="30213"/>
    <lineage>
        <taxon>Eukaryota</taxon>
        <taxon>Metazoa</taxon>
        <taxon>Ecdysozoa</taxon>
        <taxon>Arthropoda</taxon>
        <taxon>Hexapoda</taxon>
        <taxon>Insecta</taxon>
        <taxon>Pterygota</taxon>
        <taxon>Neoptera</taxon>
        <taxon>Endopterygota</taxon>
        <taxon>Hymenoptera</taxon>
        <taxon>Apocrita</taxon>
        <taxon>Aculeata</taxon>
        <taxon>Vespoidea</taxon>
        <taxon>Vespidae</taxon>
        <taxon>Vespinae</taxon>
        <taxon>Vespula</taxon>
    </lineage>
</organism>
<feature type="compositionally biased region" description="Acidic residues" evidence="1">
    <location>
        <begin position="70"/>
        <end position="87"/>
    </location>
</feature>
<feature type="compositionally biased region" description="Low complexity" evidence="1">
    <location>
        <begin position="56"/>
        <end position="67"/>
    </location>
</feature>
<dbReference type="AlphaFoldDB" id="A0A834NQR5"/>
<protein>
    <submittedName>
        <fullName evidence="2">Uncharacterized protein</fullName>
    </submittedName>
</protein>
<evidence type="ECO:0000256" key="1">
    <source>
        <dbReference type="SAM" id="MobiDB-lite"/>
    </source>
</evidence>
<dbReference type="EMBL" id="JACSDY010000011">
    <property type="protein sequence ID" value="KAF7415819.1"/>
    <property type="molecule type" value="Genomic_DNA"/>
</dbReference>
<comment type="caution">
    <text evidence="2">The sequence shown here is derived from an EMBL/GenBank/DDBJ whole genome shotgun (WGS) entry which is preliminary data.</text>
</comment>
<accession>A0A834NQR5</accession>
<feature type="compositionally biased region" description="Gly residues" evidence="1">
    <location>
        <begin position="12"/>
        <end position="22"/>
    </location>
</feature>
<evidence type="ECO:0000313" key="2">
    <source>
        <dbReference type="EMBL" id="KAF7415819.1"/>
    </source>
</evidence>
<sequence length="95" mass="10145">MLDCADAPGSDFGVGSGIGGVVDGDDVIDRTHKSSARERDRRLVCEDAVAVVAAVFADDNNDNGNHNNDNDDDNDSDDDRDHDDDYVDTFGAISQ</sequence>
<evidence type="ECO:0000313" key="3">
    <source>
        <dbReference type="Proteomes" id="UP000600918"/>
    </source>
</evidence>
<keyword evidence="3" id="KW-1185">Reference proteome</keyword>
<name>A0A834NQR5_VESPE</name>
<gene>
    <name evidence="2" type="ORF">H0235_012411</name>
</gene>
<proteinExistence type="predicted"/>
<feature type="region of interest" description="Disordered" evidence="1">
    <location>
        <begin position="56"/>
        <end position="95"/>
    </location>
</feature>
<dbReference type="Proteomes" id="UP000600918">
    <property type="component" value="Unassembled WGS sequence"/>
</dbReference>